<keyword evidence="3 9" id="KW-0812">Transmembrane</keyword>
<evidence type="ECO:0000256" key="9">
    <source>
        <dbReference type="RuleBase" id="RU003945"/>
    </source>
</evidence>
<feature type="transmembrane region" description="Helical" evidence="11">
    <location>
        <begin position="326"/>
        <end position="347"/>
    </location>
</feature>
<evidence type="ECO:0000256" key="10">
    <source>
        <dbReference type="SAM" id="MobiDB-lite"/>
    </source>
</evidence>
<keyword evidence="6 11" id="KW-1133">Transmembrane helix</keyword>
<evidence type="ECO:0000259" key="12">
    <source>
        <dbReference type="Pfam" id="PF02096"/>
    </source>
</evidence>
<keyword evidence="14" id="KW-1185">Reference proteome</keyword>
<dbReference type="CDD" id="cd20069">
    <property type="entry name" value="5TM_Oxa1-like"/>
    <property type="match status" value="1"/>
</dbReference>
<sequence length="504" mass="56010">MAAFFARVGICSKFHRTSSCFKPWRISTTTNKKVFSPWSQEISVRNYVTEGLTKRTGTTLAKSPGSYSCKGVSYGSFSWNLQVARCLSGQSSSGSSELLENGQSSNPFIQQSAPETLLDNEMLKDMADAMTSLGEPSLVSLGLGGYSPTGLIQQTLEFIHVGGNVSWCASIAILTVIIRLVCLPLIVKAQANTAKLNNIKPQIEEVQAQLRELANSYDAAAKATASLRLKQLYQEHGCHPVKSILAPLVQIPLFVSFFLALRKMAYLPVESFKTGGYLWFQDLTAFDPYFVLPVICSFSMLASIELGTEMGVHNPAMKTMKTIMRILAVAMIPLTAQFPTAIFSYWVSSNLFTIGQVALLKHPAARKAMGIPEMITHPSSQDPGGFWDNMKAGYKNSQEVAYIKHAEKMKHQRQKALGEAPLEPTYEFNPRIKANMEMFHDDAQADQLNDNLGIPGQKAYVDPDFKPKRVKFNQEIFSAQMHRKVKKEQRKKRDQLKNRPGATM</sequence>
<evidence type="ECO:0000256" key="7">
    <source>
        <dbReference type="ARBA" id="ARBA00023128"/>
    </source>
</evidence>
<proteinExistence type="inferred from homology"/>
<evidence type="ECO:0000256" key="8">
    <source>
        <dbReference type="ARBA" id="ARBA00023136"/>
    </source>
</evidence>
<comment type="similarity">
    <text evidence="2 9">Belongs to the OXA1/ALB3/YidC family.</text>
</comment>
<dbReference type="PANTHER" id="PTHR12428">
    <property type="entry name" value="OXA1"/>
    <property type="match status" value="1"/>
</dbReference>
<evidence type="ECO:0000313" key="13">
    <source>
        <dbReference type="EMBL" id="CAH3138652.1"/>
    </source>
</evidence>
<feature type="domain" description="Membrane insertase YidC/Oxa/ALB C-terminal" evidence="12">
    <location>
        <begin position="167"/>
        <end position="360"/>
    </location>
</feature>
<dbReference type="Pfam" id="PF02096">
    <property type="entry name" value="60KD_IMP"/>
    <property type="match status" value="1"/>
</dbReference>
<reference evidence="13 14" key="1">
    <citation type="submission" date="2022-05" db="EMBL/GenBank/DDBJ databases">
        <authorList>
            <consortium name="Genoscope - CEA"/>
            <person name="William W."/>
        </authorList>
    </citation>
    <scope>NUCLEOTIDE SEQUENCE [LARGE SCALE GENOMIC DNA]</scope>
</reference>
<dbReference type="InterPro" id="IPR028055">
    <property type="entry name" value="YidC/Oxa/ALB_C"/>
</dbReference>
<dbReference type="EMBL" id="CALNXK010000061">
    <property type="protein sequence ID" value="CAH3138652.1"/>
    <property type="molecule type" value="Genomic_DNA"/>
</dbReference>
<keyword evidence="8 11" id="KW-0472">Membrane</keyword>
<name>A0ABN8PA20_9CNID</name>
<feature type="region of interest" description="Disordered" evidence="10">
    <location>
        <begin position="481"/>
        <end position="504"/>
    </location>
</feature>
<evidence type="ECO:0000256" key="5">
    <source>
        <dbReference type="ARBA" id="ARBA00022946"/>
    </source>
</evidence>
<gene>
    <name evidence="13" type="ORF">PLOB_00040249</name>
</gene>
<comment type="subcellular location">
    <subcellularLocation>
        <location evidence="9">Membrane</location>
        <topology evidence="9">Multi-pass membrane protein</topology>
    </subcellularLocation>
    <subcellularLocation>
        <location evidence="1">Mitochondrion inner membrane</location>
        <topology evidence="1">Multi-pass membrane protein</topology>
    </subcellularLocation>
</comment>
<protein>
    <recommendedName>
        <fullName evidence="12">Membrane insertase YidC/Oxa/ALB C-terminal domain-containing protein</fullName>
    </recommendedName>
</protein>
<comment type="caution">
    <text evidence="13">The sequence shown here is derived from an EMBL/GenBank/DDBJ whole genome shotgun (WGS) entry which is preliminary data.</text>
</comment>
<feature type="compositionally biased region" description="Basic residues" evidence="10">
    <location>
        <begin position="481"/>
        <end position="494"/>
    </location>
</feature>
<evidence type="ECO:0000256" key="3">
    <source>
        <dbReference type="ARBA" id="ARBA00022692"/>
    </source>
</evidence>
<dbReference type="NCBIfam" id="TIGR03592">
    <property type="entry name" value="yidC_oxa1_cterm"/>
    <property type="match status" value="1"/>
</dbReference>
<dbReference type="Proteomes" id="UP001159405">
    <property type="component" value="Unassembled WGS sequence"/>
</dbReference>
<keyword evidence="7" id="KW-0496">Mitochondrion</keyword>
<feature type="transmembrane region" description="Helical" evidence="11">
    <location>
        <begin position="164"/>
        <end position="187"/>
    </location>
</feature>
<dbReference type="PANTHER" id="PTHR12428:SF66">
    <property type="entry name" value="MITOCHONDRIAL INNER MEMBRANE PROTEIN OXA1L"/>
    <property type="match status" value="1"/>
</dbReference>
<dbReference type="InterPro" id="IPR001708">
    <property type="entry name" value="YidC/ALB3/OXA1/COX18"/>
</dbReference>
<keyword evidence="5" id="KW-0809">Transit peptide</keyword>
<evidence type="ECO:0000256" key="2">
    <source>
        <dbReference type="ARBA" id="ARBA00009877"/>
    </source>
</evidence>
<evidence type="ECO:0000256" key="6">
    <source>
        <dbReference type="ARBA" id="ARBA00022989"/>
    </source>
</evidence>
<keyword evidence="4" id="KW-0999">Mitochondrion inner membrane</keyword>
<evidence type="ECO:0000313" key="14">
    <source>
        <dbReference type="Proteomes" id="UP001159405"/>
    </source>
</evidence>
<organism evidence="13 14">
    <name type="scientific">Porites lobata</name>
    <dbReference type="NCBI Taxonomy" id="104759"/>
    <lineage>
        <taxon>Eukaryota</taxon>
        <taxon>Metazoa</taxon>
        <taxon>Cnidaria</taxon>
        <taxon>Anthozoa</taxon>
        <taxon>Hexacorallia</taxon>
        <taxon>Scleractinia</taxon>
        <taxon>Fungiina</taxon>
        <taxon>Poritidae</taxon>
        <taxon>Porites</taxon>
    </lineage>
</organism>
<evidence type="ECO:0000256" key="4">
    <source>
        <dbReference type="ARBA" id="ARBA00022792"/>
    </source>
</evidence>
<evidence type="ECO:0000256" key="1">
    <source>
        <dbReference type="ARBA" id="ARBA00004448"/>
    </source>
</evidence>
<evidence type="ECO:0000256" key="11">
    <source>
        <dbReference type="SAM" id="Phobius"/>
    </source>
</evidence>
<accession>A0ABN8PA20</accession>